<organism evidence="6 7">
    <name type="scientific">Rossellomorea vietnamensis</name>
    <dbReference type="NCBI Taxonomy" id="218284"/>
    <lineage>
        <taxon>Bacteria</taxon>
        <taxon>Bacillati</taxon>
        <taxon>Bacillota</taxon>
        <taxon>Bacilli</taxon>
        <taxon>Bacillales</taxon>
        <taxon>Bacillaceae</taxon>
        <taxon>Rossellomorea</taxon>
    </lineage>
</organism>
<dbReference type="GO" id="GO:0009847">
    <property type="term" value="P:spore germination"/>
    <property type="evidence" value="ECO:0007669"/>
    <property type="project" value="UniProtKB-UniRule"/>
</dbReference>
<dbReference type="InterPro" id="IPR050768">
    <property type="entry name" value="UPF0353/GerABKA_families"/>
</dbReference>
<accession>A0A5D4NTW3</accession>
<evidence type="ECO:0000313" key="6">
    <source>
        <dbReference type="EMBL" id="TYS16756.1"/>
    </source>
</evidence>
<evidence type="ECO:0000256" key="1">
    <source>
        <dbReference type="ARBA" id="ARBA00004141"/>
    </source>
</evidence>
<dbReference type="EMBL" id="VTEI01000005">
    <property type="protein sequence ID" value="TYS16756.1"/>
    <property type="molecule type" value="Genomic_DNA"/>
</dbReference>
<keyword evidence="3 4" id="KW-0472">Membrane</keyword>
<feature type="transmembrane region" description="Helical" evidence="5">
    <location>
        <begin position="365"/>
        <end position="385"/>
    </location>
</feature>
<dbReference type="RefSeq" id="WP_148939993.1">
    <property type="nucleotide sequence ID" value="NZ_VTEI01000005.1"/>
</dbReference>
<evidence type="ECO:0000256" key="2">
    <source>
        <dbReference type="ARBA" id="ARBA00005278"/>
    </source>
</evidence>
<keyword evidence="5" id="KW-1133">Transmembrane helix</keyword>
<dbReference type="PANTHER" id="PTHR22550:SF5">
    <property type="entry name" value="LEUCINE ZIPPER PROTEIN 4"/>
    <property type="match status" value="1"/>
</dbReference>
<evidence type="ECO:0000313" key="7">
    <source>
        <dbReference type="Proteomes" id="UP000322267"/>
    </source>
</evidence>
<proteinExistence type="inferred from homology"/>
<feature type="transmembrane region" description="Helical" evidence="5">
    <location>
        <begin position="397"/>
        <end position="421"/>
    </location>
</feature>
<feature type="transmembrane region" description="Helical" evidence="5">
    <location>
        <begin position="341"/>
        <end position="359"/>
    </location>
</feature>
<dbReference type="PIRSF" id="PIRSF005690">
    <property type="entry name" value="GerBA"/>
    <property type="match status" value="1"/>
</dbReference>
<comment type="similarity">
    <text evidence="2 4">Belongs to the GerABKA family.</text>
</comment>
<comment type="caution">
    <text evidence="6">The sequence shown here is derived from an EMBL/GenBank/DDBJ whole genome shotgun (WGS) entry which is preliminary data.</text>
</comment>
<dbReference type="OrthoDB" id="1726708at2"/>
<comment type="subcellular location">
    <subcellularLocation>
        <location evidence="4">Cell membrane</location>
    </subcellularLocation>
    <subcellularLocation>
        <location evidence="1">Membrane</location>
        <topology evidence="1">Multi-pass membrane protein</topology>
    </subcellularLocation>
</comment>
<evidence type="ECO:0000256" key="4">
    <source>
        <dbReference type="PIRNR" id="PIRNR005690"/>
    </source>
</evidence>
<feature type="transmembrane region" description="Helical" evidence="5">
    <location>
        <begin position="271"/>
        <end position="293"/>
    </location>
</feature>
<dbReference type="GO" id="GO:0005886">
    <property type="term" value="C:plasma membrane"/>
    <property type="evidence" value="ECO:0007669"/>
    <property type="project" value="UniProtKB-SubCell"/>
</dbReference>
<dbReference type="AlphaFoldDB" id="A0A5D4NTW3"/>
<sequence length="441" mass="49279">METFLNDLDKVFEGNEDYMVLEQMIGDVKVVLVGLNSLIDFPKSIQALENHYIKAESNTDFKRQMVIHPCKKGKVSKDLIQSLLEGKMIVWIRGEREPFIFFDTIETGLSRSIEAPTNDNILQGPLNSFSEDISMNIGMIRKEIQSSALRSNSFIFGTVQRKKVSLLYRTDKVDNGLLSKVTHQMESNRMMDLSNLQDITKMLGIPNKSLISYFYKTELPQEVQKSLAKGKVVVFLDRFPFALVLPNEISDMFFLENDRNFTFPLMIAMRLLRIAGALIALILPGLYVALVAVNPEMLRIELALTVAETREGVPYPAFVEALLMLLVLELILEASIRLPKSIGPTITMVGGIILGQAAVEARLVSNLLIIILAATTIASSTIIGFQNSLMIRIFKYIILLFSAIFGVVGLFAGLFLISAYMSSFKVIGFPYFALRGVHKSG</sequence>
<reference evidence="6 7" key="1">
    <citation type="submission" date="2019-08" db="EMBL/GenBank/DDBJ databases">
        <title>Bacillus genomes from the desert of Cuatro Cienegas, Coahuila.</title>
        <authorList>
            <person name="Olmedo-Alvarez G."/>
        </authorList>
    </citation>
    <scope>NUCLEOTIDE SEQUENCE [LARGE SCALE GENOMIC DNA]</scope>
    <source>
        <strain evidence="6 7">CH34_1T</strain>
    </source>
</reference>
<dbReference type="Pfam" id="PF03323">
    <property type="entry name" value="GerA"/>
    <property type="match status" value="1"/>
</dbReference>
<feature type="transmembrane region" description="Helical" evidence="5">
    <location>
        <begin position="313"/>
        <end position="332"/>
    </location>
</feature>
<dbReference type="Proteomes" id="UP000322267">
    <property type="component" value="Unassembled WGS sequence"/>
</dbReference>
<evidence type="ECO:0000256" key="3">
    <source>
        <dbReference type="ARBA" id="ARBA00023136"/>
    </source>
</evidence>
<dbReference type="InterPro" id="IPR004995">
    <property type="entry name" value="Spore_Ger"/>
</dbReference>
<evidence type="ECO:0000256" key="5">
    <source>
        <dbReference type="SAM" id="Phobius"/>
    </source>
</evidence>
<name>A0A5D4NTW3_9BACI</name>
<gene>
    <name evidence="6" type="ORF">FZC78_11290</name>
</gene>
<dbReference type="PANTHER" id="PTHR22550">
    <property type="entry name" value="SPORE GERMINATION PROTEIN"/>
    <property type="match status" value="1"/>
</dbReference>
<protein>
    <submittedName>
        <fullName evidence="6">Spore germination protein</fullName>
    </submittedName>
</protein>
<keyword evidence="5" id="KW-0812">Transmembrane</keyword>